<feature type="binding site" evidence="3">
    <location>
        <position position="54"/>
    </location>
    <ligand>
        <name>Zn(2+)</name>
        <dbReference type="ChEBI" id="CHEBI:29105"/>
        <label>2</label>
    </ligand>
</feature>
<dbReference type="PANTHER" id="PTHR11596">
    <property type="entry name" value="ALKALINE PHOSPHATASE"/>
    <property type="match status" value="1"/>
</dbReference>
<dbReference type="InterPro" id="IPR001952">
    <property type="entry name" value="Alkaline_phosphatase"/>
</dbReference>
<dbReference type="EMBL" id="AP022873">
    <property type="protein sequence ID" value="BCB95311.1"/>
    <property type="molecule type" value="Genomic_DNA"/>
</dbReference>
<dbReference type="SUPFAM" id="SSF53649">
    <property type="entry name" value="Alkaline phosphatase-like"/>
    <property type="match status" value="1"/>
</dbReference>
<feature type="binding site" evidence="3">
    <location>
        <position position="334"/>
    </location>
    <ligand>
        <name>Zn(2+)</name>
        <dbReference type="ChEBI" id="CHEBI:29105"/>
        <label>2</label>
    </ligand>
</feature>
<dbReference type="Gene3D" id="1.10.1200.140">
    <property type="entry name" value="Alkaline phosphatase, crown domain"/>
    <property type="match status" value="1"/>
</dbReference>
<keyword evidence="3" id="KW-0862">Zinc</keyword>
<evidence type="ECO:0000256" key="3">
    <source>
        <dbReference type="PIRSR" id="PIRSR601952-2"/>
    </source>
</evidence>
<dbReference type="SMART" id="SM00098">
    <property type="entry name" value="alkPPc"/>
    <property type="match status" value="1"/>
</dbReference>
<dbReference type="GO" id="GO:0004035">
    <property type="term" value="F:alkaline phosphatase activity"/>
    <property type="evidence" value="ECO:0007669"/>
    <property type="project" value="TreeGrafter"/>
</dbReference>
<feature type="active site" description="Phosphoserine intermediate" evidence="2">
    <location>
        <position position="105"/>
    </location>
</feature>
<comment type="cofactor">
    <cofactor evidence="3">
        <name>Mg(2+)</name>
        <dbReference type="ChEBI" id="CHEBI:18420"/>
    </cofactor>
    <text evidence="3">Binds 1 Mg(2+) ion.</text>
</comment>
<dbReference type="RefSeq" id="WP_203472817.1">
    <property type="nucleotide sequence ID" value="NZ_AP022873.1"/>
</dbReference>
<evidence type="ECO:0000256" key="4">
    <source>
        <dbReference type="RuleBase" id="RU003946"/>
    </source>
</evidence>
<dbReference type="Pfam" id="PF00245">
    <property type="entry name" value="Alk_phosphatase"/>
    <property type="match status" value="1"/>
</dbReference>
<feature type="binding site" evidence="3">
    <location>
        <position position="335"/>
    </location>
    <ligand>
        <name>Zn(2+)</name>
        <dbReference type="ChEBI" id="CHEBI:29105"/>
        <label>2</label>
    </ligand>
</feature>
<evidence type="ECO:0000313" key="6">
    <source>
        <dbReference type="Proteomes" id="UP000516360"/>
    </source>
</evidence>
<dbReference type="CDD" id="cd16012">
    <property type="entry name" value="ALP"/>
    <property type="match status" value="1"/>
</dbReference>
<name>A0A7G1GZK5_9BACT</name>
<dbReference type="PANTHER" id="PTHR11596:SF5">
    <property type="entry name" value="ALKALINE PHOSPHATASE"/>
    <property type="match status" value="1"/>
</dbReference>
<dbReference type="PRINTS" id="PR00113">
    <property type="entry name" value="ALKPHPHTASE"/>
</dbReference>
<dbReference type="Gene3D" id="3.40.720.10">
    <property type="entry name" value="Alkaline Phosphatase, subunit A"/>
    <property type="match status" value="1"/>
</dbReference>
<accession>A0A7G1GZK5</accession>
<feature type="binding site" evidence="3">
    <location>
        <position position="158"/>
    </location>
    <ligand>
        <name>Mg(2+)</name>
        <dbReference type="ChEBI" id="CHEBI:18420"/>
    </ligand>
</feature>
<evidence type="ECO:0000256" key="1">
    <source>
        <dbReference type="ARBA" id="ARBA00022553"/>
    </source>
</evidence>
<dbReference type="InterPro" id="IPR017850">
    <property type="entry name" value="Alkaline_phosphatase_core_sf"/>
</dbReference>
<keyword evidence="6" id="KW-1185">Reference proteome</keyword>
<evidence type="ECO:0000313" key="5">
    <source>
        <dbReference type="EMBL" id="BCB95311.1"/>
    </source>
</evidence>
<proteinExistence type="inferred from homology"/>
<sequence>MQESKNKNGITRRDVLKAVGMGAIYSMLPYHALSSEKDDFKRANGRGIIFIVGDGMPLGVIRAMHEIKTRVNGDAGTFFYNRFNDKNTLLSFMGTSSLSSIVTDSAPASVAWATGSKTANRMLSVLPDGRHLKTIAELAKENGYACGFVTTTRVTHATPAAWVSHSAHRDREDDIALDYLKLMPDVILGGGSKHFDSTKRKDSRDLFKEFETAGYDVTRDRNGLISQQKSESKRPLLGIFNQSHLSYYVDRINNTELGGSQPTLAEMTLVALKRLSTNSKGFILQIEAGRIDHANHSNDAWAAIMDTNELDITLGVVEQYLKANPDTLVILTSDHGNSGWGINGTGPDYNDATEALKKYTGIKASFEVISKKLKGKQPNEIKDIVEYYTSFKIYDNEAAMIYESIQPGYKPYPSDFVYQPDATLGKILSHSIYEKNEKGKTKLPAALRRGNVGFTSTNHTGEDQIVLAYGGTDRLNMRRYVDNTDLFGVMCDYLGIKHRNPSMSENEAKPLVKTASWDEWLRHMELHIA</sequence>
<gene>
    <name evidence="5" type="ORF">JZK55_02330</name>
</gene>
<protein>
    <submittedName>
        <fullName evidence="5">Alkaline phosphatase</fullName>
    </submittedName>
</protein>
<keyword evidence="1" id="KW-0597">Phosphoprotein</keyword>
<keyword evidence="3" id="KW-0479">Metal-binding</keyword>
<comment type="similarity">
    <text evidence="4">Belongs to the alkaline phosphatase family.</text>
</comment>
<keyword evidence="3" id="KW-0460">Magnesium</keyword>
<comment type="cofactor">
    <cofactor evidence="3">
        <name>Zn(2+)</name>
        <dbReference type="ChEBI" id="CHEBI:29105"/>
    </cofactor>
    <text evidence="3">Binds 2 Zn(2+) ions.</text>
</comment>
<dbReference type="Proteomes" id="UP000516360">
    <property type="component" value="Chromosome"/>
</dbReference>
<evidence type="ECO:0000256" key="2">
    <source>
        <dbReference type="PIRSR" id="PIRSR601952-1"/>
    </source>
</evidence>
<reference evidence="5 6" key="1">
    <citation type="submission" date="2020-03" db="EMBL/GenBank/DDBJ databases">
        <title>Complete genome sequences of two sulfur-disproportionating bacterial strains T55J and Mzg5.</title>
        <authorList>
            <person name="Umezawa K."/>
            <person name="Kojima H."/>
            <person name="Kato Y."/>
            <person name="Fukui M."/>
        </authorList>
    </citation>
    <scope>NUCLEOTIDE SEQUENCE [LARGE SCALE GENOMIC DNA]</scope>
    <source>
        <strain evidence="5 6">T55J</strain>
    </source>
</reference>
<organism evidence="5 6">
    <name type="scientific">Dissulfurispira thermophila</name>
    <dbReference type="NCBI Taxonomy" id="2715679"/>
    <lineage>
        <taxon>Bacteria</taxon>
        <taxon>Pseudomonadati</taxon>
        <taxon>Nitrospirota</taxon>
        <taxon>Thermodesulfovibrionia</taxon>
        <taxon>Thermodesulfovibrionales</taxon>
        <taxon>Dissulfurispiraceae</taxon>
        <taxon>Dissulfurispira</taxon>
    </lineage>
</organism>
<feature type="binding site" evidence="3">
    <location>
        <position position="292"/>
    </location>
    <ligand>
        <name>Zn(2+)</name>
        <dbReference type="ChEBI" id="CHEBI:29105"/>
        <label>2</label>
    </ligand>
</feature>
<dbReference type="GO" id="GO:0046872">
    <property type="term" value="F:metal ion binding"/>
    <property type="evidence" value="ECO:0007669"/>
    <property type="project" value="UniProtKB-KW"/>
</dbReference>
<feature type="binding site" evidence="3">
    <location>
        <position position="287"/>
    </location>
    <ligand>
        <name>Mg(2+)</name>
        <dbReference type="ChEBI" id="CHEBI:18420"/>
    </ligand>
</feature>
<dbReference type="KEGG" id="dtp:JZK55_02330"/>
<feature type="binding site" evidence="3">
    <location>
        <position position="156"/>
    </location>
    <ligand>
        <name>Mg(2+)</name>
        <dbReference type="ChEBI" id="CHEBI:18420"/>
    </ligand>
</feature>
<feature type="binding site" evidence="3">
    <location>
        <position position="54"/>
    </location>
    <ligand>
        <name>Mg(2+)</name>
        <dbReference type="ChEBI" id="CHEBI:18420"/>
    </ligand>
</feature>
<feature type="binding site" evidence="3">
    <location>
        <position position="296"/>
    </location>
    <ligand>
        <name>Zn(2+)</name>
        <dbReference type="ChEBI" id="CHEBI:29105"/>
        <label>2</label>
    </ligand>
</feature>
<dbReference type="AlphaFoldDB" id="A0A7G1GZK5"/>
<feature type="binding site" evidence="3">
    <location>
        <position position="459"/>
    </location>
    <ligand>
        <name>Zn(2+)</name>
        <dbReference type="ChEBI" id="CHEBI:29105"/>
        <label>2</label>
    </ligand>
</feature>
<dbReference type="InterPro" id="IPR042085">
    <property type="entry name" value="Ap_crown"/>
</dbReference>